<dbReference type="EMBL" id="JAATJA010000001">
    <property type="protein sequence ID" value="NJB67823.1"/>
    <property type="molecule type" value="Genomic_DNA"/>
</dbReference>
<keyword evidence="2" id="KW-1185">Reference proteome</keyword>
<name>A0A846QNH5_9BACT</name>
<accession>A0A846QNH5</accession>
<proteinExistence type="predicted"/>
<protein>
    <submittedName>
        <fullName evidence="1">HD-like signal output (HDOD) protein</fullName>
    </submittedName>
</protein>
<sequence length="74" mass="7980">MAGISIVNDASREWPVAPVRKGQTLAEAMKNIQRARLSRKVYADPAMAGKLVAIEASPVYNSRGELIQSVGLEV</sequence>
<comment type="caution">
    <text evidence="1">The sequence shown here is derived from an EMBL/GenBank/DDBJ whole genome shotgun (WGS) entry which is preliminary data.</text>
</comment>
<organism evidence="1 2">
    <name type="scientific">Desulfobaculum xiamenense</name>
    <dbReference type="NCBI Taxonomy" id="995050"/>
    <lineage>
        <taxon>Bacteria</taxon>
        <taxon>Pseudomonadati</taxon>
        <taxon>Thermodesulfobacteriota</taxon>
        <taxon>Desulfovibrionia</taxon>
        <taxon>Desulfovibrionales</taxon>
        <taxon>Desulfovibrionaceae</taxon>
        <taxon>Desulfobaculum</taxon>
    </lineage>
</organism>
<dbReference type="RefSeq" id="WP_167940843.1">
    <property type="nucleotide sequence ID" value="NZ_JAATJA010000001.1"/>
</dbReference>
<dbReference type="Proteomes" id="UP000580856">
    <property type="component" value="Unassembled WGS sequence"/>
</dbReference>
<gene>
    <name evidence="1" type="ORF">GGQ74_001463</name>
</gene>
<evidence type="ECO:0000313" key="1">
    <source>
        <dbReference type="EMBL" id="NJB67823.1"/>
    </source>
</evidence>
<dbReference type="AlphaFoldDB" id="A0A846QNH5"/>
<reference evidence="1 2" key="1">
    <citation type="submission" date="2020-03" db="EMBL/GenBank/DDBJ databases">
        <title>Genomic Encyclopedia of Type Strains, Phase IV (KMG-IV): sequencing the most valuable type-strain genomes for metagenomic binning, comparative biology and taxonomic classification.</title>
        <authorList>
            <person name="Goeker M."/>
        </authorList>
    </citation>
    <scope>NUCLEOTIDE SEQUENCE [LARGE SCALE GENOMIC DNA]</scope>
    <source>
        <strain evidence="1 2">DSM 24233</strain>
    </source>
</reference>
<evidence type="ECO:0000313" key="2">
    <source>
        <dbReference type="Proteomes" id="UP000580856"/>
    </source>
</evidence>